<dbReference type="AlphaFoldDB" id="A0A072R5V1"/>
<feature type="domain" description="YjiS-like" evidence="1">
    <location>
        <begin position="4"/>
        <end position="39"/>
    </location>
</feature>
<dbReference type="PATRIC" id="fig|1293911.3.peg.298"/>
<dbReference type="Pfam" id="PF06568">
    <property type="entry name" value="YjiS-like"/>
    <property type="match status" value="1"/>
</dbReference>
<proteinExistence type="predicted"/>
<comment type="caution">
    <text evidence="2">The sequence shown here is derived from an EMBL/GenBank/DDBJ whole genome shotgun (WGS) entry which is preliminary data.</text>
</comment>
<dbReference type="EMBL" id="ASIV01000001">
    <property type="protein sequence ID" value="KEG21338.1"/>
    <property type="molecule type" value="Genomic_DNA"/>
</dbReference>
<name>A0A072R5V1_BARBA</name>
<dbReference type="HOGENOM" id="CLU_178481_3_1_5"/>
<gene>
    <name evidence="2" type="ORF">H710_00287</name>
</gene>
<evidence type="ECO:0000313" key="2">
    <source>
        <dbReference type="EMBL" id="KEG21338.1"/>
    </source>
</evidence>
<sequence>MNILRSFKSWCRYRRTVKALDSLSTYDLNDVGINRGDIRSIAKRFSRESF</sequence>
<dbReference type="Proteomes" id="UP000031740">
    <property type="component" value="Unassembled WGS sequence"/>
</dbReference>
<reference evidence="2 3" key="1">
    <citation type="submission" date="2013-04" db="EMBL/GenBank/DDBJ databases">
        <title>The Genome Sequence of Bartonella bacilliformis Ver097.</title>
        <authorList>
            <consortium name="The Broad Institute Genomics Platform"/>
            <consortium name="The Broad Institute Genome Sequencing Center for Infectious Disease"/>
            <person name="Feldgarden M."/>
            <person name="Kirby J."/>
            <person name="Birtles R."/>
            <person name="Dasch G."/>
            <person name="Hendrix L."/>
            <person name="Koehler J."/>
            <person name="Walker B."/>
            <person name="Young S.K."/>
            <person name="Zeng Q."/>
            <person name="Gargeya S."/>
            <person name="Fitzgerald M."/>
            <person name="Haas B."/>
            <person name="Abouelleil A."/>
            <person name="Allen A.W."/>
            <person name="Alvarado L."/>
            <person name="Arachchi H.M."/>
            <person name="Berlin A.M."/>
            <person name="Chapman S.B."/>
            <person name="Gainer-Dewar J."/>
            <person name="Goldberg J."/>
            <person name="Griggs A."/>
            <person name="Gujja S."/>
            <person name="Hansen M."/>
            <person name="Howarth C."/>
            <person name="Imamovic A."/>
            <person name="Ireland A."/>
            <person name="Larimer J."/>
            <person name="McCowan C."/>
            <person name="Murphy C."/>
            <person name="Pearson M."/>
            <person name="Poon T.W."/>
            <person name="Priest M."/>
            <person name="Roberts A."/>
            <person name="Saif S."/>
            <person name="Shea T."/>
            <person name="Sisk P."/>
            <person name="Sykes S."/>
            <person name="Wortman J."/>
            <person name="Nusbaum C."/>
            <person name="Birren B."/>
        </authorList>
    </citation>
    <scope>NUCLEOTIDE SEQUENCE [LARGE SCALE GENOMIC DNA]</scope>
    <source>
        <strain evidence="2 3">Ver097</strain>
    </source>
</reference>
<evidence type="ECO:0000313" key="3">
    <source>
        <dbReference type="Proteomes" id="UP000031740"/>
    </source>
</evidence>
<dbReference type="InterPro" id="IPR009506">
    <property type="entry name" value="YjiS-like"/>
</dbReference>
<evidence type="ECO:0000259" key="1">
    <source>
        <dbReference type="Pfam" id="PF06568"/>
    </source>
</evidence>
<protein>
    <recommendedName>
        <fullName evidence="1">YjiS-like domain-containing protein</fullName>
    </recommendedName>
</protein>
<dbReference type="RefSeq" id="WP_080772745.1">
    <property type="nucleotide sequence ID" value="NZ_KL503802.1"/>
</dbReference>
<accession>A0A072R5V1</accession>
<organism evidence="2 3">
    <name type="scientific">Bartonella bacilliformis Ver097</name>
    <dbReference type="NCBI Taxonomy" id="1293911"/>
    <lineage>
        <taxon>Bacteria</taxon>
        <taxon>Pseudomonadati</taxon>
        <taxon>Pseudomonadota</taxon>
        <taxon>Alphaproteobacteria</taxon>
        <taxon>Hyphomicrobiales</taxon>
        <taxon>Bartonellaceae</taxon>
        <taxon>Bartonella</taxon>
    </lineage>
</organism>